<dbReference type="Gene3D" id="3.40.50.1820">
    <property type="entry name" value="alpha/beta hydrolase"/>
    <property type="match status" value="2"/>
</dbReference>
<accession>A0A517XNP3</accession>
<evidence type="ECO:0000256" key="1">
    <source>
        <dbReference type="SAM" id="MobiDB-lite"/>
    </source>
</evidence>
<dbReference type="PANTHER" id="PTHR22946">
    <property type="entry name" value="DIENELACTONE HYDROLASE DOMAIN-CONTAINING PROTEIN-RELATED"/>
    <property type="match status" value="1"/>
</dbReference>
<dbReference type="Proteomes" id="UP000319576">
    <property type="component" value="Chromosome"/>
</dbReference>
<feature type="compositionally biased region" description="Polar residues" evidence="1">
    <location>
        <begin position="560"/>
        <end position="581"/>
    </location>
</feature>
<dbReference type="KEGG" id="uli:ETAA1_10320"/>
<dbReference type="PANTHER" id="PTHR22946:SF8">
    <property type="entry name" value="ACETYL XYLAN ESTERASE DOMAIN-CONTAINING PROTEIN"/>
    <property type="match status" value="1"/>
</dbReference>
<evidence type="ECO:0000313" key="2">
    <source>
        <dbReference type="EMBL" id="QDU19128.1"/>
    </source>
</evidence>
<keyword evidence="2" id="KW-0378">Hydrolase</keyword>
<dbReference type="EMBL" id="CP036273">
    <property type="protein sequence ID" value="QDU19128.1"/>
    <property type="molecule type" value="Genomic_DNA"/>
</dbReference>
<dbReference type="SUPFAM" id="SSF53474">
    <property type="entry name" value="alpha/beta-Hydrolases"/>
    <property type="match status" value="2"/>
</dbReference>
<dbReference type="GO" id="GO:0016787">
    <property type="term" value="F:hydrolase activity"/>
    <property type="evidence" value="ECO:0007669"/>
    <property type="project" value="UniProtKB-KW"/>
</dbReference>
<evidence type="ECO:0000313" key="3">
    <source>
        <dbReference type="Proteomes" id="UP000319576"/>
    </source>
</evidence>
<dbReference type="AlphaFoldDB" id="A0A517XNP3"/>
<dbReference type="InterPro" id="IPR029058">
    <property type="entry name" value="AB_hydrolase_fold"/>
</dbReference>
<feature type="region of interest" description="Disordered" evidence="1">
    <location>
        <begin position="555"/>
        <end position="581"/>
    </location>
</feature>
<dbReference type="RefSeq" id="WP_145234881.1">
    <property type="nucleotide sequence ID" value="NZ_CP036273.1"/>
</dbReference>
<reference evidence="2 3" key="1">
    <citation type="submission" date="2019-02" db="EMBL/GenBank/DDBJ databases">
        <title>Deep-cultivation of Planctomycetes and their phenomic and genomic characterization uncovers novel biology.</title>
        <authorList>
            <person name="Wiegand S."/>
            <person name="Jogler M."/>
            <person name="Boedeker C."/>
            <person name="Pinto D."/>
            <person name="Vollmers J."/>
            <person name="Rivas-Marin E."/>
            <person name="Kohn T."/>
            <person name="Peeters S.H."/>
            <person name="Heuer A."/>
            <person name="Rast P."/>
            <person name="Oberbeckmann S."/>
            <person name="Bunk B."/>
            <person name="Jeske O."/>
            <person name="Meyerdierks A."/>
            <person name="Storesund J.E."/>
            <person name="Kallscheuer N."/>
            <person name="Luecker S."/>
            <person name="Lage O.M."/>
            <person name="Pohl T."/>
            <person name="Merkel B.J."/>
            <person name="Hornburger P."/>
            <person name="Mueller R.-W."/>
            <person name="Bruemmer F."/>
            <person name="Labrenz M."/>
            <person name="Spormann A.M."/>
            <person name="Op den Camp H."/>
            <person name="Overmann J."/>
            <person name="Amann R."/>
            <person name="Jetten M.S.M."/>
            <person name="Mascher T."/>
            <person name="Medema M.H."/>
            <person name="Devos D.P."/>
            <person name="Kaster A.-K."/>
            <person name="Ovreas L."/>
            <person name="Rohde M."/>
            <person name="Galperin M.Y."/>
            <person name="Jogler C."/>
        </authorList>
    </citation>
    <scope>NUCLEOTIDE SEQUENCE [LARGE SCALE GENOMIC DNA]</scope>
    <source>
        <strain evidence="2 3">ETA_A1</strain>
    </source>
</reference>
<dbReference type="OrthoDB" id="237419at2"/>
<dbReference type="InterPro" id="IPR050261">
    <property type="entry name" value="FrsA_esterase"/>
</dbReference>
<sequence length="741" mass="80402">MRTLLAVAALALVAADLPDVDPAVFPPDDPRAKALSKMVWADARKRLADAGEREANAFAAVRSRADWEAFRNPRLVALKASLGHWPEPPARVRVEVLKSIPGDGFVIDNLVYESRPGLWVTANRYRPATPAAKMPGFLLSHSHHTGRTQGELQDMGMTWARAGGVVLVPDHLGHGERRQHPFRTEKDFPQQFKAGRQDYYHRYVTNLQLSAVGDSLMGWMAWDLMRGVDVLLQHSGADPERIIILGAVAGGGDPAGVTAALDRRISCVVPFNFGGWQPESSVTANPDREFAWFGDGYWESTRGLRNGARDGFAHWVIVGCVAPRPVVYAHEFAWNPATDPAWPRLQKVFGFYAAVDKLGFAHGGGSVKGQPPESTHCTHIGAVHRKMVYPYLAKWFGMPSPAEYSKRLPSDQLACWTDPAEALWLRPRELGLVLQEIGVEQQAAVRLRLDAVRPAERPAVLRKEWAARLGDVDPRPAPAVFAGRSEPIPGGTLARFALETEPGITVPLLLLKPTVPGPRPVVVMVSQPGRAGFLKQRGEAIDAFLKAGVAVCLPDVRGTGETQPGTSPERSGSRTSLSQTEQILGRTVLGNQLRDLRTVLGWLHKQPGGDAGRVVVWGESFVEPFVNVGPPRVPLDLTQPRHAEPGAPTLALLAGLFEESVAGVVARRGLQGYMELDKPYVLLPHDAVVPGGVAAGDLGLLAGPRVVASEPVNGTNEVSRFRPRRPVADDVAAALVWVEGR</sequence>
<name>A0A517XNP3_9BACT</name>
<organism evidence="2 3">
    <name type="scientific">Urbifossiella limnaea</name>
    <dbReference type="NCBI Taxonomy" id="2528023"/>
    <lineage>
        <taxon>Bacteria</taxon>
        <taxon>Pseudomonadati</taxon>
        <taxon>Planctomycetota</taxon>
        <taxon>Planctomycetia</taxon>
        <taxon>Gemmatales</taxon>
        <taxon>Gemmataceae</taxon>
        <taxon>Urbifossiella</taxon>
    </lineage>
</organism>
<keyword evidence="3" id="KW-1185">Reference proteome</keyword>
<gene>
    <name evidence="2" type="ORF">ETAA1_10320</name>
</gene>
<proteinExistence type="predicted"/>
<protein>
    <submittedName>
        <fullName evidence="2">Alpha/beta hydrolase family protein</fullName>
    </submittedName>
</protein>